<comment type="caution">
    <text evidence="2">The sequence shown here is derived from an EMBL/GenBank/DDBJ whole genome shotgun (WGS) entry which is preliminary data.</text>
</comment>
<keyword evidence="2" id="KW-0808">Transferase</keyword>
<sequence>MAVEIREPDLSSYEPLVRLRLDRLPRQRRSQAEWPFVHADELDVFAVRAAYVDGVLAGWGTAVRGKWFPAGIGMVNVTVAREHERKGVGGALYRALVATLPSRLGTIGTAVDDSEPESLEIARGYGFEVTQHGIESELALVDLPEPAVGPGITFEDVSSLEFDDEEAVEEMLRDSQTNPEAAEGFVSTLSTFREIGAKVEVEVAAIARVDGDPAAIVIGEIDNGVLGIAYTGVGRSFRGRGLAFALKQYAHRLAADAGATVCLTMNEESNAGIRHVNAKLGYQITGGAYRLRRAR</sequence>
<feature type="domain" description="N-acetyltransferase" evidence="1">
    <location>
        <begin position="155"/>
        <end position="295"/>
    </location>
</feature>
<feature type="domain" description="N-acetyltransferase" evidence="1">
    <location>
        <begin position="3"/>
        <end position="155"/>
    </location>
</feature>
<protein>
    <submittedName>
        <fullName evidence="2">N-acetyltransferase</fullName>
    </submittedName>
</protein>
<organism evidence="2 3">
    <name type="scientific">Nocardioides immobilis</name>
    <dbReference type="NCBI Taxonomy" id="2049295"/>
    <lineage>
        <taxon>Bacteria</taxon>
        <taxon>Bacillati</taxon>
        <taxon>Actinomycetota</taxon>
        <taxon>Actinomycetes</taxon>
        <taxon>Propionibacteriales</taxon>
        <taxon>Nocardioidaceae</taxon>
        <taxon>Nocardioides</taxon>
    </lineage>
</organism>
<dbReference type="Pfam" id="PF00583">
    <property type="entry name" value="Acetyltransf_1"/>
    <property type="match status" value="2"/>
</dbReference>
<dbReference type="OrthoDB" id="4140682at2"/>
<dbReference type="PROSITE" id="PS51186">
    <property type="entry name" value="GNAT"/>
    <property type="match status" value="2"/>
</dbReference>
<dbReference type="AlphaFoldDB" id="A0A417Y6D3"/>
<name>A0A417Y6D3_9ACTN</name>
<dbReference type="InterPro" id="IPR000182">
    <property type="entry name" value="GNAT_dom"/>
</dbReference>
<keyword evidence="3" id="KW-1185">Reference proteome</keyword>
<reference evidence="2 3" key="1">
    <citation type="submission" date="2018-09" db="EMBL/GenBank/DDBJ databases">
        <title>Genome sequencing of Nocardioides immobilis CCTCC AB 2017083 for comparison to Nocardioides silvaticus.</title>
        <authorList>
            <person name="Li C."/>
            <person name="Wang G."/>
        </authorList>
    </citation>
    <scope>NUCLEOTIDE SEQUENCE [LARGE SCALE GENOMIC DNA]</scope>
    <source>
        <strain evidence="2 3">CCTCC AB 2017083</strain>
    </source>
</reference>
<gene>
    <name evidence="2" type="ORF">D0Z08_04580</name>
</gene>
<evidence type="ECO:0000313" key="3">
    <source>
        <dbReference type="Proteomes" id="UP000283644"/>
    </source>
</evidence>
<evidence type="ECO:0000313" key="2">
    <source>
        <dbReference type="EMBL" id="RHW28262.1"/>
    </source>
</evidence>
<dbReference type="GO" id="GO:0016747">
    <property type="term" value="F:acyltransferase activity, transferring groups other than amino-acyl groups"/>
    <property type="evidence" value="ECO:0007669"/>
    <property type="project" value="InterPro"/>
</dbReference>
<proteinExistence type="predicted"/>
<evidence type="ECO:0000259" key="1">
    <source>
        <dbReference type="PROSITE" id="PS51186"/>
    </source>
</evidence>
<dbReference type="SUPFAM" id="SSF55729">
    <property type="entry name" value="Acyl-CoA N-acyltransferases (Nat)"/>
    <property type="match status" value="1"/>
</dbReference>
<dbReference type="EMBL" id="QXGH01000010">
    <property type="protein sequence ID" value="RHW28262.1"/>
    <property type="molecule type" value="Genomic_DNA"/>
</dbReference>
<dbReference type="Gene3D" id="3.40.630.30">
    <property type="match status" value="1"/>
</dbReference>
<dbReference type="RefSeq" id="WP_118923113.1">
    <property type="nucleotide sequence ID" value="NZ_QXGH01000010.1"/>
</dbReference>
<dbReference type="Proteomes" id="UP000283644">
    <property type="component" value="Unassembled WGS sequence"/>
</dbReference>
<accession>A0A417Y6D3</accession>
<dbReference type="InterPro" id="IPR016181">
    <property type="entry name" value="Acyl_CoA_acyltransferase"/>
</dbReference>